<dbReference type="Pfam" id="PF21192">
    <property type="entry name" value="OB_NMD3"/>
    <property type="match status" value="1"/>
</dbReference>
<dbReference type="InterPro" id="IPR048898">
    <property type="entry name" value="OB_NMD3"/>
</dbReference>
<name>A0AAN9UPE7_9PEZI</name>
<gene>
    <name evidence="12" type="primary">NMD3</name>
    <name evidence="12" type="ORF">SLS62_006634</name>
</gene>
<protein>
    <recommendedName>
        <fullName evidence="2 7">60S ribosomal export protein NMD3</fullName>
    </recommendedName>
</protein>
<dbReference type="InterPro" id="IPR048899">
    <property type="entry name" value="NMD_SH3"/>
</dbReference>
<evidence type="ECO:0000256" key="6">
    <source>
        <dbReference type="ARBA" id="ARBA00023242"/>
    </source>
</evidence>
<comment type="similarity">
    <text evidence="1 7">Belongs to the NMD3 family.</text>
</comment>
<evidence type="ECO:0000313" key="12">
    <source>
        <dbReference type="EMBL" id="KAK7751378.1"/>
    </source>
</evidence>
<feature type="domain" description="60S ribosomal export protein NMD3 OB-fold" evidence="10">
    <location>
        <begin position="331"/>
        <end position="421"/>
    </location>
</feature>
<reference evidence="12 13" key="1">
    <citation type="submission" date="2024-02" db="EMBL/GenBank/DDBJ databases">
        <title>De novo assembly and annotation of 12 fungi associated with fruit tree decline syndrome in Ontario, Canada.</title>
        <authorList>
            <person name="Sulman M."/>
            <person name="Ellouze W."/>
            <person name="Ilyukhin E."/>
        </authorList>
    </citation>
    <scope>NUCLEOTIDE SEQUENCE [LARGE SCALE GENOMIC DNA]</scope>
    <source>
        <strain evidence="12 13">M11/M66-122</strain>
    </source>
</reference>
<evidence type="ECO:0000256" key="1">
    <source>
        <dbReference type="ARBA" id="ARBA00009794"/>
    </source>
</evidence>
<keyword evidence="4 7" id="KW-0963">Cytoplasm</keyword>
<proteinExistence type="inferred from homology"/>
<dbReference type="GO" id="GO:0043023">
    <property type="term" value="F:ribosomal large subunit binding"/>
    <property type="evidence" value="ECO:0007669"/>
    <property type="project" value="InterPro"/>
</dbReference>
<dbReference type="GO" id="GO:0015031">
    <property type="term" value="P:protein transport"/>
    <property type="evidence" value="ECO:0007669"/>
    <property type="project" value="UniProtKB-KW"/>
</dbReference>
<comment type="caution">
    <text evidence="12">The sequence shown here is derived from an EMBL/GenBank/DDBJ whole genome shotgun (WGS) entry which is preliminary data.</text>
</comment>
<evidence type="ECO:0000256" key="4">
    <source>
        <dbReference type="ARBA" id="ARBA00022490"/>
    </source>
</evidence>
<evidence type="ECO:0000259" key="11">
    <source>
        <dbReference type="Pfam" id="PF21193"/>
    </source>
</evidence>
<feature type="domain" description="Nmd3 N-terminal" evidence="9">
    <location>
        <begin position="29"/>
        <end position="212"/>
    </location>
</feature>
<keyword evidence="5 7" id="KW-0653">Protein transport</keyword>
<dbReference type="Proteomes" id="UP001320420">
    <property type="component" value="Unassembled WGS sequence"/>
</dbReference>
<evidence type="ECO:0000256" key="2">
    <source>
        <dbReference type="ARBA" id="ARBA00017035"/>
    </source>
</evidence>
<dbReference type="InterPro" id="IPR007064">
    <property type="entry name" value="Nmd3_N"/>
</dbReference>
<keyword evidence="3 7" id="KW-0813">Transport</keyword>
<dbReference type="GO" id="GO:0005634">
    <property type="term" value="C:nucleus"/>
    <property type="evidence" value="ECO:0007669"/>
    <property type="project" value="UniProtKB-SubCell"/>
</dbReference>
<dbReference type="AlphaFoldDB" id="A0AAN9UPE7"/>
<sequence length="527" mass="59741">MSSMDMDMDIPMSIAPAAGMSNTAATIFCCDCGAPIDGTQSTSARCFDCLKLHHDISEGIQREATLHFCRDCERWLLPPSSWVTAVPESRELLALCLKKLRGLHKVRIVDASFIWTEPHSRRVRVKLTVQDAVSDGVLLQQSFEVMYIVAWQQCPECAKSYTANVWRASVQVRQKVQHKRTFLFLEQLILKHGAHKDTINIKEAKDGIDFLTKKSQELISQDAHTAKKSYKFTYSVELYAYMFLYDPKAPFTLSVPSTFPLDNVIPICKDDLVCLPIPLAKQIGNISPLVLCHRIGTAINLLDVNTLQTADVTGPIYWRAPFTALAETPDLVEFIVLDCEPMGPTKGKWVLGELQLARASDFGVNDRTYFARTHLGGLLHAGDSVMGYLLTGTNYNNPQLEIVEASSTYGSTIPDVVVVKKHFPNRRRNRRRQWRVKRMAKDEGELLPKKTDQDRMEREFEQFLRDIEEDDEFRQGVQLYKQPGKKPEADEMSIATTEDEGDDDAPKVDMEELLDDFDELALEDQKE</sequence>
<evidence type="ECO:0000259" key="9">
    <source>
        <dbReference type="Pfam" id="PF04981"/>
    </source>
</evidence>
<dbReference type="Pfam" id="PF21193">
    <property type="entry name" value="NMD_SH3"/>
    <property type="match status" value="1"/>
</dbReference>
<feature type="domain" description="60S ribosomal export protein NMD3 SH3" evidence="11">
    <location>
        <begin position="267"/>
        <end position="313"/>
    </location>
</feature>
<evidence type="ECO:0000313" key="13">
    <source>
        <dbReference type="Proteomes" id="UP001320420"/>
    </source>
</evidence>
<dbReference type="EMBL" id="JAKJXP020000050">
    <property type="protein sequence ID" value="KAK7751378.1"/>
    <property type="molecule type" value="Genomic_DNA"/>
</dbReference>
<comment type="function">
    <text evidence="7">Acts as an adapter for the XPO1/CRM1-mediated export of the 60S ribosomal subunit.</text>
</comment>
<comment type="subcellular location">
    <subcellularLocation>
        <location evidence="7">Cytoplasm</location>
    </subcellularLocation>
    <subcellularLocation>
        <location evidence="7">Nucleus</location>
    </subcellularLocation>
</comment>
<dbReference type="Pfam" id="PF04981">
    <property type="entry name" value="NMD3"/>
    <property type="match status" value="1"/>
</dbReference>
<evidence type="ECO:0000256" key="3">
    <source>
        <dbReference type="ARBA" id="ARBA00022448"/>
    </source>
</evidence>
<dbReference type="PANTHER" id="PTHR12746:SF2">
    <property type="entry name" value="60S RIBOSOMAL EXPORT PROTEIN NMD3"/>
    <property type="match status" value="1"/>
</dbReference>
<evidence type="ECO:0000256" key="8">
    <source>
        <dbReference type="SAM" id="MobiDB-lite"/>
    </source>
</evidence>
<accession>A0AAN9UPE7</accession>
<keyword evidence="6 7" id="KW-0539">Nucleus</keyword>
<organism evidence="12 13">
    <name type="scientific">Diatrype stigma</name>
    <dbReference type="NCBI Taxonomy" id="117547"/>
    <lineage>
        <taxon>Eukaryota</taxon>
        <taxon>Fungi</taxon>
        <taxon>Dikarya</taxon>
        <taxon>Ascomycota</taxon>
        <taxon>Pezizomycotina</taxon>
        <taxon>Sordariomycetes</taxon>
        <taxon>Xylariomycetidae</taxon>
        <taxon>Xylariales</taxon>
        <taxon>Diatrypaceae</taxon>
        <taxon>Diatrype</taxon>
    </lineage>
</organism>
<evidence type="ECO:0000256" key="5">
    <source>
        <dbReference type="ARBA" id="ARBA00022927"/>
    </source>
</evidence>
<keyword evidence="13" id="KW-1185">Reference proteome</keyword>
<feature type="region of interest" description="Disordered" evidence="8">
    <location>
        <begin position="479"/>
        <end position="508"/>
    </location>
</feature>
<evidence type="ECO:0000259" key="10">
    <source>
        <dbReference type="Pfam" id="PF21192"/>
    </source>
</evidence>
<evidence type="ECO:0000256" key="7">
    <source>
        <dbReference type="RuleBase" id="RU364108"/>
    </source>
</evidence>
<dbReference type="GO" id="GO:0000055">
    <property type="term" value="P:ribosomal large subunit export from nucleus"/>
    <property type="evidence" value="ECO:0007669"/>
    <property type="project" value="TreeGrafter"/>
</dbReference>
<dbReference type="GO" id="GO:0005737">
    <property type="term" value="C:cytoplasm"/>
    <property type="evidence" value="ECO:0007669"/>
    <property type="project" value="UniProtKB-SubCell"/>
</dbReference>
<dbReference type="InterPro" id="IPR039768">
    <property type="entry name" value="Nmd3"/>
</dbReference>
<dbReference type="PANTHER" id="PTHR12746">
    <property type="entry name" value="NONSENSE-MEDIATED MRNA DECAY PROTEIN 3"/>
    <property type="match status" value="1"/>
</dbReference>